<dbReference type="dictyBase" id="DDB_G0283571"/>
<accession>Q54QV9</accession>
<protein>
    <submittedName>
        <fullName evidence="4">Uncharacterized protein</fullName>
    </submittedName>
</protein>
<reference evidence="4 5" key="1">
    <citation type="journal article" date="2005" name="Nature">
        <title>The genome of the social amoeba Dictyostelium discoideum.</title>
        <authorList>
            <consortium name="The Dictyostelium discoideum Sequencing Consortium"/>
            <person name="Eichinger L."/>
            <person name="Pachebat J.A."/>
            <person name="Glockner G."/>
            <person name="Rajandream M.A."/>
            <person name="Sucgang R."/>
            <person name="Berriman M."/>
            <person name="Song J."/>
            <person name="Olsen R."/>
            <person name="Szafranski K."/>
            <person name="Xu Q."/>
            <person name="Tunggal B."/>
            <person name="Kummerfeld S."/>
            <person name="Madera M."/>
            <person name="Konfortov B.A."/>
            <person name="Rivero F."/>
            <person name="Bankier A.T."/>
            <person name="Lehmann R."/>
            <person name="Hamlin N."/>
            <person name="Davies R."/>
            <person name="Gaudet P."/>
            <person name="Fey P."/>
            <person name="Pilcher K."/>
            <person name="Chen G."/>
            <person name="Saunders D."/>
            <person name="Sodergren E."/>
            <person name="Davis P."/>
            <person name="Kerhornou A."/>
            <person name="Nie X."/>
            <person name="Hall N."/>
            <person name="Anjard C."/>
            <person name="Hemphill L."/>
            <person name="Bason N."/>
            <person name="Farbrother P."/>
            <person name="Desany B."/>
            <person name="Just E."/>
            <person name="Morio T."/>
            <person name="Rost R."/>
            <person name="Churcher C."/>
            <person name="Cooper J."/>
            <person name="Haydock S."/>
            <person name="van Driessche N."/>
            <person name="Cronin A."/>
            <person name="Goodhead I."/>
            <person name="Muzny D."/>
            <person name="Mourier T."/>
            <person name="Pain A."/>
            <person name="Lu M."/>
            <person name="Harper D."/>
            <person name="Lindsay R."/>
            <person name="Hauser H."/>
            <person name="James K."/>
            <person name="Quiles M."/>
            <person name="Madan Babu M."/>
            <person name="Saito T."/>
            <person name="Buchrieser C."/>
            <person name="Wardroper A."/>
            <person name="Felder M."/>
            <person name="Thangavelu M."/>
            <person name="Johnson D."/>
            <person name="Knights A."/>
            <person name="Loulseged H."/>
            <person name="Mungall K."/>
            <person name="Oliver K."/>
            <person name="Price C."/>
            <person name="Quail M.A."/>
            <person name="Urushihara H."/>
            <person name="Hernandez J."/>
            <person name="Rabbinowitsch E."/>
            <person name="Steffen D."/>
            <person name="Sanders M."/>
            <person name="Ma J."/>
            <person name="Kohara Y."/>
            <person name="Sharp S."/>
            <person name="Simmonds M."/>
            <person name="Spiegler S."/>
            <person name="Tivey A."/>
            <person name="Sugano S."/>
            <person name="White B."/>
            <person name="Walker D."/>
            <person name="Woodward J."/>
            <person name="Winckler T."/>
            <person name="Tanaka Y."/>
            <person name="Shaulsky G."/>
            <person name="Schleicher M."/>
            <person name="Weinstock G."/>
            <person name="Rosenthal A."/>
            <person name="Cox E.C."/>
            <person name="Chisholm R.L."/>
            <person name="Gibbs R."/>
            <person name="Loomis W.F."/>
            <person name="Platzer M."/>
            <person name="Kay R.R."/>
            <person name="Williams J."/>
            <person name="Dear P.H."/>
            <person name="Noegel A.A."/>
            <person name="Barrell B."/>
            <person name="Kuspa A."/>
        </authorList>
    </citation>
    <scope>NUCLEOTIDE SEQUENCE [LARGE SCALE GENOMIC DNA]</scope>
    <source>
        <strain evidence="4 5">AX4</strain>
    </source>
</reference>
<dbReference type="KEGG" id="ddi:DDB_G0283571"/>
<feature type="compositionally biased region" description="Low complexity" evidence="3">
    <location>
        <begin position="7"/>
        <end position="28"/>
    </location>
</feature>
<dbReference type="Proteomes" id="UP000002195">
    <property type="component" value="Unassembled WGS sequence"/>
</dbReference>
<dbReference type="GeneID" id="8624153"/>
<dbReference type="AlphaFoldDB" id="Q54QV9"/>
<organism evidence="4 5">
    <name type="scientific">Dictyostelium discoideum</name>
    <name type="common">Social amoeba</name>
    <dbReference type="NCBI Taxonomy" id="44689"/>
    <lineage>
        <taxon>Eukaryota</taxon>
        <taxon>Amoebozoa</taxon>
        <taxon>Evosea</taxon>
        <taxon>Eumycetozoa</taxon>
        <taxon>Dictyostelia</taxon>
        <taxon>Dictyosteliales</taxon>
        <taxon>Dictyosteliaceae</taxon>
        <taxon>Dictyostelium</taxon>
    </lineage>
</organism>
<evidence type="ECO:0000256" key="3">
    <source>
        <dbReference type="SAM" id="MobiDB-lite"/>
    </source>
</evidence>
<comment type="similarity">
    <text evidence="1 2">Belongs to the endosulfine family.</text>
</comment>
<name>Q54QV9_DICDI</name>
<comment type="caution">
    <text evidence="4">The sequence shown here is derived from an EMBL/GenBank/DDBJ whole genome shotgun (WGS) entry which is preliminary data.</text>
</comment>
<dbReference type="VEuPathDB" id="AmoebaDB:DDB_G0283571"/>
<dbReference type="PaxDb" id="44689-DDB0185575"/>
<evidence type="ECO:0000256" key="1">
    <source>
        <dbReference type="ARBA" id="ARBA00010520"/>
    </source>
</evidence>
<evidence type="ECO:0000256" key="2">
    <source>
        <dbReference type="RuleBase" id="RU363120"/>
    </source>
</evidence>
<dbReference type="InParanoid" id="Q54QV9"/>
<dbReference type="OMA" id="NAMDDSN"/>
<feature type="region of interest" description="Disordered" evidence="3">
    <location>
        <begin position="1"/>
        <end position="28"/>
    </location>
</feature>
<evidence type="ECO:0000313" key="4">
    <source>
        <dbReference type="EMBL" id="EAL65663.1"/>
    </source>
</evidence>
<gene>
    <name evidence="4" type="ORF">DDB_G0283571</name>
</gene>
<proteinExistence type="inferred from homology"/>
<dbReference type="RefSeq" id="XP_639025.1">
    <property type="nucleotide sequence ID" value="XM_633933.1"/>
</dbReference>
<dbReference type="GO" id="GO:0004864">
    <property type="term" value="F:protein phosphatase inhibitor activity"/>
    <property type="evidence" value="ECO:0000318"/>
    <property type="project" value="GO_Central"/>
</dbReference>
<dbReference type="Pfam" id="PF04667">
    <property type="entry name" value="Endosulfine"/>
    <property type="match status" value="1"/>
</dbReference>
<sequence length="105" mass="11610">MSKLELNNDSNNSNNTTTTNTTSTNNTINTIISINKNDNHLTPPPTNPKYSGLQKKGLMNQRIHGRKFFDSADWALGNSMGDNDYFQQQPLLNAALISTSSNKAH</sequence>
<dbReference type="eggNOG" id="ENOG502RIDY">
    <property type="taxonomic scope" value="Eukaryota"/>
</dbReference>
<evidence type="ECO:0000313" key="5">
    <source>
        <dbReference type="Proteomes" id="UP000002195"/>
    </source>
</evidence>
<dbReference type="InterPro" id="IPR006760">
    <property type="entry name" value="Endosulphine"/>
</dbReference>
<dbReference type="GO" id="GO:0005737">
    <property type="term" value="C:cytoplasm"/>
    <property type="evidence" value="ECO:0000318"/>
    <property type="project" value="GO_Central"/>
</dbReference>
<dbReference type="FunCoup" id="Q54QV9">
    <property type="interactions" value="795"/>
</dbReference>
<dbReference type="HOGENOM" id="CLU_2241671_0_0_1"/>
<dbReference type="EMBL" id="AAFI02000055">
    <property type="protein sequence ID" value="EAL65663.1"/>
    <property type="molecule type" value="Genomic_DNA"/>
</dbReference>
<keyword evidence="5" id="KW-1185">Reference proteome</keyword>